<dbReference type="AlphaFoldDB" id="A0AAN6ZX32"/>
<feature type="transmembrane region" description="Helical" evidence="10">
    <location>
        <begin position="149"/>
        <end position="167"/>
    </location>
</feature>
<evidence type="ECO:0000256" key="8">
    <source>
        <dbReference type="ARBA" id="ARBA00023136"/>
    </source>
</evidence>
<evidence type="ECO:0000256" key="4">
    <source>
        <dbReference type="ARBA" id="ARBA00022692"/>
    </source>
</evidence>
<evidence type="ECO:0000256" key="6">
    <source>
        <dbReference type="ARBA" id="ARBA00022989"/>
    </source>
</evidence>
<keyword evidence="7" id="KW-0496">Mitochondrion</keyword>
<evidence type="ECO:0000256" key="5">
    <source>
        <dbReference type="ARBA" id="ARBA00022970"/>
    </source>
</evidence>
<evidence type="ECO:0000256" key="9">
    <source>
        <dbReference type="SAM" id="MobiDB-lite"/>
    </source>
</evidence>
<dbReference type="Pfam" id="PF03820">
    <property type="entry name" value="SFXNs"/>
    <property type="match status" value="1"/>
</dbReference>
<keyword evidence="6 10" id="KW-1133">Transmembrane helix</keyword>
<evidence type="ECO:0000256" key="3">
    <source>
        <dbReference type="ARBA" id="ARBA00022448"/>
    </source>
</evidence>
<feature type="transmembrane region" description="Helical" evidence="10">
    <location>
        <begin position="309"/>
        <end position="329"/>
    </location>
</feature>
<sequence length="360" mass="38349">MSASLPGSRALPESQYDLSTYWGRVRHTAGITDPRTLLVGSAGLEQAKNALIAYKQGHLQSMTPELWRAKKIVDSTLHPDTAEPVFLPFRMSCFVLSNLVVTAGMLTPGLGNRGTIAWQVANQSLNVAINYSNSNKSSPLSWSKIAQSYFLAVGASCSVAVGLNSLVPRLKSLSPSTRLILTRLVPFAAVASAGALNVFLMRGEEMRTGIDVFPAAAAAKVKAEGGVSSSNAAAAAAVVENPQEDDGEQQQQKTESLGKSKKAATLAVAETAASRVFNSSPIMVIPPLVLVRLQGQAWLKKNPRWTTPVNLGLILLTSYVALPLALAAFPQRQRLKAESLEEEFHGRGGMGGLVEFNRGI</sequence>
<evidence type="ECO:0000313" key="12">
    <source>
        <dbReference type="Proteomes" id="UP001302745"/>
    </source>
</evidence>
<dbReference type="GO" id="GO:0015075">
    <property type="term" value="F:monoatomic ion transmembrane transporter activity"/>
    <property type="evidence" value="ECO:0007669"/>
    <property type="project" value="InterPro"/>
</dbReference>
<keyword evidence="4 10" id="KW-0812">Transmembrane</keyword>
<evidence type="ECO:0000256" key="10">
    <source>
        <dbReference type="SAM" id="Phobius"/>
    </source>
</evidence>
<comment type="subcellular location">
    <subcellularLocation>
        <location evidence="1">Mitochondrion membrane</location>
        <topology evidence="1">Multi-pass membrane protein</topology>
    </subcellularLocation>
</comment>
<dbReference type="PANTHER" id="PTHR11153">
    <property type="entry name" value="SIDEROFLEXIN"/>
    <property type="match status" value="1"/>
</dbReference>
<evidence type="ECO:0000256" key="7">
    <source>
        <dbReference type="ARBA" id="ARBA00023128"/>
    </source>
</evidence>
<gene>
    <name evidence="11" type="ORF">C8A00DRAFT_31977</name>
</gene>
<keyword evidence="12" id="KW-1185">Reference proteome</keyword>
<keyword evidence="8 10" id="KW-0472">Membrane</keyword>
<comment type="similarity">
    <text evidence="2">Belongs to the sideroflexin family.</text>
</comment>
<dbReference type="InterPro" id="IPR004686">
    <property type="entry name" value="Mtc"/>
</dbReference>
<evidence type="ECO:0000256" key="2">
    <source>
        <dbReference type="ARBA" id="ARBA00005974"/>
    </source>
</evidence>
<organism evidence="11 12">
    <name type="scientific">Chaetomidium leptoderma</name>
    <dbReference type="NCBI Taxonomy" id="669021"/>
    <lineage>
        <taxon>Eukaryota</taxon>
        <taxon>Fungi</taxon>
        <taxon>Dikarya</taxon>
        <taxon>Ascomycota</taxon>
        <taxon>Pezizomycotina</taxon>
        <taxon>Sordariomycetes</taxon>
        <taxon>Sordariomycetidae</taxon>
        <taxon>Sordariales</taxon>
        <taxon>Chaetomiaceae</taxon>
        <taxon>Chaetomidium</taxon>
    </lineage>
</organism>
<reference evidence="11" key="2">
    <citation type="submission" date="2023-05" db="EMBL/GenBank/DDBJ databases">
        <authorList>
            <consortium name="Lawrence Berkeley National Laboratory"/>
            <person name="Steindorff A."/>
            <person name="Hensen N."/>
            <person name="Bonometti L."/>
            <person name="Westerberg I."/>
            <person name="Brannstrom I.O."/>
            <person name="Guillou S."/>
            <person name="Cros-Aarteil S."/>
            <person name="Calhoun S."/>
            <person name="Haridas S."/>
            <person name="Kuo A."/>
            <person name="Mondo S."/>
            <person name="Pangilinan J."/>
            <person name="Riley R."/>
            <person name="Labutti K."/>
            <person name="Andreopoulos B."/>
            <person name="Lipzen A."/>
            <person name="Chen C."/>
            <person name="Yanf M."/>
            <person name="Daum C."/>
            <person name="Ng V."/>
            <person name="Clum A."/>
            <person name="Ohm R."/>
            <person name="Martin F."/>
            <person name="Silar P."/>
            <person name="Natvig D."/>
            <person name="Lalanne C."/>
            <person name="Gautier V."/>
            <person name="Ament-Velasquez S.L."/>
            <person name="Kruys A."/>
            <person name="Hutchinson M.I."/>
            <person name="Powell A.J."/>
            <person name="Barry K."/>
            <person name="Miller A.N."/>
            <person name="Grigoriev I.V."/>
            <person name="Debuchy R."/>
            <person name="Gladieux P."/>
            <person name="Thoren M.H."/>
            <person name="Johannesson H."/>
        </authorList>
    </citation>
    <scope>NUCLEOTIDE SEQUENCE</scope>
    <source>
        <strain evidence="11">CBS 538.74</strain>
    </source>
</reference>
<keyword evidence="3" id="KW-0813">Transport</keyword>
<dbReference type="Proteomes" id="UP001302745">
    <property type="component" value="Unassembled WGS sequence"/>
</dbReference>
<dbReference type="GO" id="GO:0006865">
    <property type="term" value="P:amino acid transport"/>
    <property type="evidence" value="ECO:0007669"/>
    <property type="project" value="UniProtKB-KW"/>
</dbReference>
<keyword evidence="5" id="KW-0029">Amino-acid transport</keyword>
<feature type="transmembrane region" description="Helical" evidence="10">
    <location>
        <begin position="179"/>
        <end position="200"/>
    </location>
</feature>
<protein>
    <submittedName>
        <fullName evidence="11">Tricarboxylate/iron carrier</fullName>
    </submittedName>
</protein>
<dbReference type="GO" id="GO:0005743">
    <property type="term" value="C:mitochondrial inner membrane"/>
    <property type="evidence" value="ECO:0007669"/>
    <property type="project" value="TreeGrafter"/>
</dbReference>
<evidence type="ECO:0000256" key="1">
    <source>
        <dbReference type="ARBA" id="ARBA00004225"/>
    </source>
</evidence>
<reference evidence="11" key="1">
    <citation type="journal article" date="2023" name="Mol. Phylogenet. Evol.">
        <title>Genome-scale phylogeny and comparative genomics of the fungal order Sordariales.</title>
        <authorList>
            <person name="Hensen N."/>
            <person name="Bonometti L."/>
            <person name="Westerberg I."/>
            <person name="Brannstrom I.O."/>
            <person name="Guillou S."/>
            <person name="Cros-Aarteil S."/>
            <person name="Calhoun S."/>
            <person name="Haridas S."/>
            <person name="Kuo A."/>
            <person name="Mondo S."/>
            <person name="Pangilinan J."/>
            <person name="Riley R."/>
            <person name="LaButti K."/>
            <person name="Andreopoulos B."/>
            <person name="Lipzen A."/>
            <person name="Chen C."/>
            <person name="Yan M."/>
            <person name="Daum C."/>
            <person name="Ng V."/>
            <person name="Clum A."/>
            <person name="Steindorff A."/>
            <person name="Ohm R.A."/>
            <person name="Martin F."/>
            <person name="Silar P."/>
            <person name="Natvig D.O."/>
            <person name="Lalanne C."/>
            <person name="Gautier V."/>
            <person name="Ament-Velasquez S.L."/>
            <person name="Kruys A."/>
            <person name="Hutchinson M.I."/>
            <person name="Powell A.J."/>
            <person name="Barry K."/>
            <person name="Miller A.N."/>
            <person name="Grigoriev I.V."/>
            <person name="Debuchy R."/>
            <person name="Gladieux P."/>
            <person name="Hiltunen Thoren M."/>
            <person name="Johannesson H."/>
        </authorList>
    </citation>
    <scope>NUCLEOTIDE SEQUENCE</scope>
    <source>
        <strain evidence="11">CBS 538.74</strain>
    </source>
</reference>
<accession>A0AAN6ZX32</accession>
<proteinExistence type="inferred from homology"/>
<comment type="caution">
    <text evidence="11">The sequence shown here is derived from an EMBL/GenBank/DDBJ whole genome shotgun (WGS) entry which is preliminary data.</text>
</comment>
<dbReference type="EMBL" id="MU856893">
    <property type="protein sequence ID" value="KAK4155180.1"/>
    <property type="molecule type" value="Genomic_DNA"/>
</dbReference>
<dbReference type="PANTHER" id="PTHR11153:SF6">
    <property type="entry name" value="SIDEROFLEXIN-5"/>
    <property type="match status" value="1"/>
</dbReference>
<name>A0AAN6ZX32_9PEZI</name>
<dbReference type="GO" id="GO:1990542">
    <property type="term" value="P:mitochondrial transmembrane transport"/>
    <property type="evidence" value="ECO:0007669"/>
    <property type="project" value="TreeGrafter"/>
</dbReference>
<feature type="region of interest" description="Disordered" evidence="9">
    <location>
        <begin position="238"/>
        <end position="260"/>
    </location>
</feature>
<evidence type="ECO:0000313" key="11">
    <source>
        <dbReference type="EMBL" id="KAK4155180.1"/>
    </source>
</evidence>